<dbReference type="Proteomes" id="UP001149074">
    <property type="component" value="Unassembled WGS sequence"/>
</dbReference>
<evidence type="ECO:0000313" key="2">
    <source>
        <dbReference type="Proteomes" id="UP001149074"/>
    </source>
</evidence>
<dbReference type="GeneID" id="81354325"/>
<dbReference type="AlphaFoldDB" id="A0A9W9KLW0"/>
<comment type="caution">
    <text evidence="1">The sequence shown here is derived from an EMBL/GenBank/DDBJ whole genome shotgun (WGS) entry which is preliminary data.</text>
</comment>
<name>A0A9W9KLW0_9EURO</name>
<protein>
    <submittedName>
        <fullName evidence="1">Uncharacterized protein</fullName>
    </submittedName>
</protein>
<reference evidence="1" key="1">
    <citation type="submission" date="2022-11" db="EMBL/GenBank/DDBJ databases">
        <authorList>
            <person name="Petersen C."/>
        </authorList>
    </citation>
    <scope>NUCLEOTIDE SEQUENCE</scope>
    <source>
        <strain evidence="1">IBT 30761</strain>
    </source>
</reference>
<accession>A0A9W9KLW0</accession>
<evidence type="ECO:0000313" key="1">
    <source>
        <dbReference type="EMBL" id="KAJ5110207.1"/>
    </source>
</evidence>
<proteinExistence type="predicted"/>
<sequence>MAANAVHTRVTQAGEAQWRTVRGGSCAMATQNGDEWHHWAGMIAAGGPWSHSSPATFGRPCHYAYLDFIFGVPPFLPDEGFLQTLSGLTVELCLFAIYICLDSVHMDQNILHIVSPNREAKRDWRSGAGGPTWST</sequence>
<organism evidence="1 2">
    <name type="scientific">Penicillium argentinense</name>
    <dbReference type="NCBI Taxonomy" id="1131581"/>
    <lineage>
        <taxon>Eukaryota</taxon>
        <taxon>Fungi</taxon>
        <taxon>Dikarya</taxon>
        <taxon>Ascomycota</taxon>
        <taxon>Pezizomycotina</taxon>
        <taxon>Eurotiomycetes</taxon>
        <taxon>Eurotiomycetidae</taxon>
        <taxon>Eurotiales</taxon>
        <taxon>Aspergillaceae</taxon>
        <taxon>Penicillium</taxon>
    </lineage>
</organism>
<dbReference type="RefSeq" id="XP_056478318.1">
    <property type="nucleotide sequence ID" value="XM_056615346.1"/>
</dbReference>
<gene>
    <name evidence="1" type="ORF">N7532_002852</name>
</gene>
<keyword evidence="2" id="KW-1185">Reference proteome</keyword>
<reference evidence="1" key="2">
    <citation type="journal article" date="2023" name="IMA Fungus">
        <title>Comparative genomic study of the Penicillium genus elucidates a diverse pangenome and 15 lateral gene transfer events.</title>
        <authorList>
            <person name="Petersen C."/>
            <person name="Sorensen T."/>
            <person name="Nielsen M.R."/>
            <person name="Sondergaard T.E."/>
            <person name="Sorensen J.L."/>
            <person name="Fitzpatrick D.A."/>
            <person name="Frisvad J.C."/>
            <person name="Nielsen K.L."/>
        </authorList>
    </citation>
    <scope>NUCLEOTIDE SEQUENCE</scope>
    <source>
        <strain evidence="1">IBT 30761</strain>
    </source>
</reference>
<dbReference type="EMBL" id="JAPQKI010000003">
    <property type="protein sequence ID" value="KAJ5110207.1"/>
    <property type="molecule type" value="Genomic_DNA"/>
</dbReference>